<reference evidence="9" key="1">
    <citation type="journal article" date="2019" name="Int. J. Syst. Evol. Microbiol.">
        <title>The Global Catalogue of Microorganisms (GCM) 10K type strain sequencing project: providing services to taxonomists for standard genome sequencing and annotation.</title>
        <authorList>
            <consortium name="The Broad Institute Genomics Platform"/>
            <consortium name="The Broad Institute Genome Sequencing Center for Infectious Disease"/>
            <person name="Wu L."/>
            <person name="Ma J."/>
        </authorList>
    </citation>
    <scope>NUCLEOTIDE SEQUENCE [LARGE SCALE GENOMIC DNA]</scope>
    <source>
        <strain evidence="9">CGMCC 1.12479</strain>
    </source>
</reference>
<dbReference type="EMBL" id="BMFD01000005">
    <property type="protein sequence ID" value="GGC40222.1"/>
    <property type="molecule type" value="Genomic_DNA"/>
</dbReference>
<dbReference type="Proteomes" id="UP000635885">
    <property type="component" value="Unassembled WGS sequence"/>
</dbReference>
<dbReference type="RefSeq" id="WP_188442080.1">
    <property type="nucleotide sequence ID" value="NZ_BMFD01000005.1"/>
</dbReference>
<evidence type="ECO:0000256" key="5">
    <source>
        <dbReference type="HAMAP-Rule" id="MF_00737"/>
    </source>
</evidence>
<comment type="catalytic activity">
    <reaction evidence="5">
        <text>N-formimidoyl-L-glutamate + H2O = formamide + L-glutamate</text>
        <dbReference type="Rhea" id="RHEA:22492"/>
        <dbReference type="ChEBI" id="CHEBI:15377"/>
        <dbReference type="ChEBI" id="CHEBI:16397"/>
        <dbReference type="ChEBI" id="CHEBI:29985"/>
        <dbReference type="ChEBI" id="CHEBI:58928"/>
        <dbReference type="EC" id="3.5.3.8"/>
    </reaction>
</comment>
<feature type="binding site" evidence="5">
    <location>
        <position position="249"/>
    </location>
    <ligand>
        <name>Mn(2+)</name>
        <dbReference type="ChEBI" id="CHEBI:29035"/>
        <label>2</label>
    </ligand>
</feature>
<feature type="binding site" evidence="5">
    <location>
        <position position="156"/>
    </location>
    <ligand>
        <name>Mn(2+)</name>
        <dbReference type="ChEBI" id="CHEBI:29035"/>
        <label>1</label>
    </ligand>
</feature>
<dbReference type="EC" id="3.5.3.8" evidence="5 6"/>
<dbReference type="NCBIfam" id="TIGR01227">
    <property type="entry name" value="hutG"/>
    <property type="match status" value="1"/>
</dbReference>
<feature type="binding site" evidence="5">
    <location>
        <position position="156"/>
    </location>
    <ligand>
        <name>Mn(2+)</name>
        <dbReference type="ChEBI" id="CHEBI:29035"/>
        <label>2</label>
    </ligand>
</feature>
<comment type="function">
    <text evidence="5">Catalyzes the conversion of N-formimidoyl-L-glutamate to L-glutamate and formamide.</text>
</comment>
<feature type="binding site" evidence="5">
    <location>
        <position position="158"/>
    </location>
    <ligand>
        <name>Mn(2+)</name>
        <dbReference type="ChEBI" id="CHEBI:29035"/>
        <label>2</label>
    </ligand>
</feature>
<dbReference type="Gene3D" id="3.40.800.10">
    <property type="entry name" value="Ureohydrolase domain"/>
    <property type="match status" value="1"/>
</dbReference>
<evidence type="ECO:0000256" key="3">
    <source>
        <dbReference type="ARBA" id="ARBA00022808"/>
    </source>
</evidence>
<dbReference type="PANTHER" id="PTHR11358:SF35">
    <property type="entry name" value="FORMIMIDOYLGLUTAMASE"/>
    <property type="match status" value="1"/>
</dbReference>
<accession>A0ABQ1MG29</accession>
<feature type="binding site" evidence="5">
    <location>
        <position position="160"/>
    </location>
    <ligand>
        <name>Mn(2+)</name>
        <dbReference type="ChEBI" id="CHEBI:29035"/>
        <label>1</label>
    </ligand>
</feature>
<dbReference type="InterPro" id="IPR006035">
    <property type="entry name" value="Ureohydrolase"/>
</dbReference>
<keyword evidence="2 5" id="KW-0378">Hydrolase</keyword>
<dbReference type="PROSITE" id="PS51409">
    <property type="entry name" value="ARGINASE_2"/>
    <property type="match status" value="1"/>
</dbReference>
<dbReference type="InterPro" id="IPR023696">
    <property type="entry name" value="Ureohydrolase_dom_sf"/>
</dbReference>
<gene>
    <name evidence="5 8" type="primary">hutG</name>
    <name evidence="8" type="ORF">GCM10010993_18650</name>
</gene>
<dbReference type="InterPro" id="IPR005923">
    <property type="entry name" value="HutG"/>
</dbReference>
<dbReference type="PANTHER" id="PTHR11358">
    <property type="entry name" value="ARGINASE/AGMATINASE"/>
    <property type="match status" value="1"/>
</dbReference>
<feature type="binding site" evidence="5">
    <location>
        <position position="249"/>
    </location>
    <ligand>
        <name>Mn(2+)</name>
        <dbReference type="ChEBI" id="CHEBI:29035"/>
        <label>1</label>
    </ligand>
</feature>
<comment type="caution">
    <text evidence="8">The sequence shown here is derived from an EMBL/GenBank/DDBJ whole genome shotgun (WGS) entry which is preliminary data.</text>
</comment>
<dbReference type="CDD" id="cd09988">
    <property type="entry name" value="Formimidoylglutamase"/>
    <property type="match status" value="1"/>
</dbReference>
<protein>
    <recommendedName>
        <fullName evidence="5 6">Formimidoylglutamase</fullName>
        <ecNumber evidence="5 6">3.5.3.8</ecNumber>
    </recommendedName>
    <alternativeName>
        <fullName evidence="5">Formiminoglutamase</fullName>
    </alternativeName>
    <alternativeName>
        <fullName evidence="5">Formiminoglutamate hydrolase</fullName>
    </alternativeName>
</protein>
<feature type="binding site" evidence="5">
    <location>
        <position position="129"/>
    </location>
    <ligand>
        <name>Mn(2+)</name>
        <dbReference type="ChEBI" id="CHEBI:29035"/>
        <label>1</label>
    </ligand>
</feature>
<comment type="similarity">
    <text evidence="5 7">Belongs to the arginase family.</text>
</comment>
<organism evidence="8 9">
    <name type="scientific">Belliella aquatica</name>
    <dbReference type="NCBI Taxonomy" id="1323734"/>
    <lineage>
        <taxon>Bacteria</taxon>
        <taxon>Pseudomonadati</taxon>
        <taxon>Bacteroidota</taxon>
        <taxon>Cytophagia</taxon>
        <taxon>Cytophagales</taxon>
        <taxon>Cyclobacteriaceae</taxon>
        <taxon>Belliella</taxon>
    </lineage>
</organism>
<dbReference type="HAMAP" id="MF_00737">
    <property type="entry name" value="Formimidoylglutam"/>
    <property type="match status" value="1"/>
</dbReference>
<evidence type="ECO:0000256" key="2">
    <source>
        <dbReference type="ARBA" id="ARBA00022801"/>
    </source>
</evidence>
<sequence length="322" mass="36110">MTNRKLTPQYFWKGRTADDIQYWYQKVRCIESLDDISNTKNKNIALLGYAVDEGVRRNLGRVGAQIGPDSIKSVMGSMAYHLPESIDILDFGTIWLDNSELESVQNQTKEVISKLLQTKHFPVVLGGGHDLALPHGSAIIDLAADKSESVGILNLDAHFDLREKVNGLEHSGSPFLELINYAKERNVSLQYCCLGIQKAANPASLFETAKKTGTWWLENEACTIYNWEKVQDMLNAFTDKVNKIYLTIDMDGFSSAYAPGVSAASPMGFTPDFAFKVIEYMAKSRKLISMDVVELNPSYDQDLCTAKLAARCIEFTLRKIWE</sequence>
<comment type="pathway">
    <text evidence="5">Amino-acid degradation; L-histidine degradation into L-glutamate; L-glutamate from N-formimidoyl-L-glutamate (hydrolase route): step 1/1.</text>
</comment>
<feature type="binding site" evidence="5">
    <location>
        <position position="251"/>
    </location>
    <ligand>
        <name>Mn(2+)</name>
        <dbReference type="ChEBI" id="CHEBI:29035"/>
        <label>2</label>
    </ligand>
</feature>
<comment type="cofactor">
    <cofactor evidence="5">
        <name>Mn(2+)</name>
        <dbReference type="ChEBI" id="CHEBI:29035"/>
    </cofactor>
    <text evidence="5">Binds 2 manganese ions per subunit.</text>
</comment>
<evidence type="ECO:0000313" key="9">
    <source>
        <dbReference type="Proteomes" id="UP000635885"/>
    </source>
</evidence>
<dbReference type="PIRSF" id="PIRSF036979">
    <property type="entry name" value="Arginase"/>
    <property type="match status" value="1"/>
</dbReference>
<dbReference type="SUPFAM" id="SSF52768">
    <property type="entry name" value="Arginase/deacetylase"/>
    <property type="match status" value="1"/>
</dbReference>
<keyword evidence="9" id="KW-1185">Reference proteome</keyword>
<keyword evidence="3 5" id="KW-0369">Histidine metabolism</keyword>
<keyword evidence="1 5" id="KW-0479">Metal-binding</keyword>
<keyword evidence="4 5" id="KW-0464">Manganese</keyword>
<evidence type="ECO:0000313" key="8">
    <source>
        <dbReference type="EMBL" id="GGC40222.1"/>
    </source>
</evidence>
<name>A0ABQ1MG29_9BACT</name>
<evidence type="ECO:0000256" key="7">
    <source>
        <dbReference type="PROSITE-ProRule" id="PRU00742"/>
    </source>
</evidence>
<evidence type="ECO:0000256" key="1">
    <source>
        <dbReference type="ARBA" id="ARBA00022723"/>
    </source>
</evidence>
<proteinExistence type="inferred from homology"/>
<evidence type="ECO:0000256" key="4">
    <source>
        <dbReference type="ARBA" id="ARBA00023211"/>
    </source>
</evidence>
<dbReference type="Pfam" id="PF00491">
    <property type="entry name" value="Arginase"/>
    <property type="match status" value="1"/>
</dbReference>
<evidence type="ECO:0000256" key="6">
    <source>
        <dbReference type="NCBIfam" id="TIGR01227"/>
    </source>
</evidence>